<dbReference type="InterPro" id="IPR050181">
    <property type="entry name" value="Cold_shock_domain"/>
</dbReference>
<dbReference type="InterPro" id="IPR012156">
    <property type="entry name" value="Cold_shock_CspA"/>
</dbReference>
<keyword evidence="6" id="KW-1185">Reference proteome</keyword>
<dbReference type="GO" id="GO:0005829">
    <property type="term" value="C:cytosol"/>
    <property type="evidence" value="ECO:0007669"/>
    <property type="project" value="UniProtKB-ARBA"/>
</dbReference>
<dbReference type="Proteomes" id="UP000199705">
    <property type="component" value="Unassembled WGS sequence"/>
</dbReference>
<gene>
    <name evidence="5" type="ORF">SAMN05192573_103228</name>
</gene>
<dbReference type="Gene3D" id="2.40.50.140">
    <property type="entry name" value="Nucleic acid-binding proteins"/>
    <property type="match status" value="1"/>
</dbReference>
<feature type="domain" description="CSD" evidence="4">
    <location>
        <begin position="1"/>
        <end position="62"/>
    </location>
</feature>
<evidence type="ECO:0000256" key="1">
    <source>
        <dbReference type="ARBA" id="ARBA00004496"/>
    </source>
</evidence>
<dbReference type="GeneID" id="91137303"/>
<name>A0A1G7TPL0_9SPHI</name>
<dbReference type="Pfam" id="PF00313">
    <property type="entry name" value="CSD"/>
    <property type="match status" value="1"/>
</dbReference>
<dbReference type="InterPro" id="IPR011129">
    <property type="entry name" value="CSD"/>
</dbReference>
<evidence type="ECO:0000313" key="5">
    <source>
        <dbReference type="EMBL" id="SDG37225.1"/>
    </source>
</evidence>
<dbReference type="SUPFAM" id="SSF50249">
    <property type="entry name" value="Nucleic acid-binding proteins"/>
    <property type="match status" value="1"/>
</dbReference>
<dbReference type="EMBL" id="FNCG01000003">
    <property type="protein sequence ID" value="SDG37225.1"/>
    <property type="molecule type" value="Genomic_DNA"/>
</dbReference>
<evidence type="ECO:0000256" key="3">
    <source>
        <dbReference type="RuleBase" id="RU000408"/>
    </source>
</evidence>
<dbReference type="InterPro" id="IPR019844">
    <property type="entry name" value="CSD_CS"/>
</dbReference>
<dbReference type="CDD" id="cd04458">
    <property type="entry name" value="CSP_CDS"/>
    <property type="match status" value="1"/>
</dbReference>
<evidence type="ECO:0000256" key="2">
    <source>
        <dbReference type="ARBA" id="ARBA00022490"/>
    </source>
</evidence>
<dbReference type="PROSITE" id="PS00352">
    <property type="entry name" value="CSD_1"/>
    <property type="match status" value="1"/>
</dbReference>
<dbReference type="PIRSF" id="PIRSF002599">
    <property type="entry name" value="Cold_shock_A"/>
    <property type="match status" value="1"/>
</dbReference>
<accession>A0A1G7TPL0</accession>
<dbReference type="PROSITE" id="PS51857">
    <property type="entry name" value="CSD_2"/>
    <property type="match status" value="1"/>
</dbReference>
<dbReference type="PANTHER" id="PTHR11544">
    <property type="entry name" value="COLD SHOCK DOMAIN CONTAINING PROTEINS"/>
    <property type="match status" value="1"/>
</dbReference>
<keyword evidence="2" id="KW-0963">Cytoplasm</keyword>
<proteinExistence type="predicted"/>
<organism evidence="5 6">
    <name type="scientific">Mucilaginibacter gossypii</name>
    <dbReference type="NCBI Taxonomy" id="551996"/>
    <lineage>
        <taxon>Bacteria</taxon>
        <taxon>Pseudomonadati</taxon>
        <taxon>Bacteroidota</taxon>
        <taxon>Sphingobacteriia</taxon>
        <taxon>Sphingobacteriales</taxon>
        <taxon>Sphingobacteriaceae</taxon>
        <taxon>Mucilaginibacter</taxon>
    </lineage>
</organism>
<dbReference type="RefSeq" id="WP_090527544.1">
    <property type="nucleotide sequence ID" value="NZ_CP071878.2"/>
</dbReference>
<dbReference type="PRINTS" id="PR00050">
    <property type="entry name" value="COLDSHOCK"/>
</dbReference>
<evidence type="ECO:0000259" key="4">
    <source>
        <dbReference type="PROSITE" id="PS51857"/>
    </source>
</evidence>
<dbReference type="STRING" id="551996.SAMN05192573_103228"/>
<dbReference type="AlphaFoldDB" id="A0A1G7TPL0"/>
<dbReference type="GO" id="GO:0003677">
    <property type="term" value="F:DNA binding"/>
    <property type="evidence" value="ECO:0007669"/>
    <property type="project" value="UniProtKB-KW"/>
</dbReference>
<comment type="subcellular location">
    <subcellularLocation>
        <location evidence="1 3">Cytoplasm</location>
    </subcellularLocation>
</comment>
<sequence length="63" mass="6788">MQQGTVKFFNEAKGFGFITPNNGGSEIFVHSTGLIDNVRENSAVSYDVEEGRKGPNAVNVKIA</sequence>
<protein>
    <submittedName>
        <fullName evidence="5">Cold-shock DNA-binding protein family</fullName>
    </submittedName>
</protein>
<dbReference type="InterPro" id="IPR002059">
    <property type="entry name" value="CSP_DNA-bd"/>
</dbReference>
<reference evidence="6" key="1">
    <citation type="submission" date="2016-10" db="EMBL/GenBank/DDBJ databases">
        <authorList>
            <person name="Varghese N."/>
            <person name="Submissions S."/>
        </authorList>
    </citation>
    <scope>NUCLEOTIDE SEQUENCE [LARGE SCALE GENOMIC DNA]</scope>
    <source>
        <strain evidence="6">Gh-67</strain>
    </source>
</reference>
<keyword evidence="5" id="KW-0238">DNA-binding</keyword>
<dbReference type="SMART" id="SM00357">
    <property type="entry name" value="CSP"/>
    <property type="match status" value="1"/>
</dbReference>
<dbReference type="InterPro" id="IPR012340">
    <property type="entry name" value="NA-bd_OB-fold"/>
</dbReference>
<evidence type="ECO:0000313" key="6">
    <source>
        <dbReference type="Proteomes" id="UP000199705"/>
    </source>
</evidence>